<dbReference type="VEuPathDB" id="PiroplasmaDB:BBBOND_0313900"/>
<keyword evidence="2" id="KW-0812">Transmembrane</keyword>
<dbReference type="RefSeq" id="XP_012769674.1">
    <property type="nucleotide sequence ID" value="XM_012914220.1"/>
</dbReference>
<evidence type="ECO:0000256" key="2">
    <source>
        <dbReference type="SAM" id="Phobius"/>
    </source>
</evidence>
<dbReference type="KEGG" id="bbig:BBBOND_0313900"/>
<protein>
    <recommendedName>
        <fullName evidence="5">C3H1-type domain-containing protein</fullName>
    </recommendedName>
</protein>
<feature type="coiled-coil region" evidence="1">
    <location>
        <begin position="159"/>
        <end position="223"/>
    </location>
</feature>
<proteinExistence type="predicted"/>
<keyword evidence="4" id="KW-1185">Reference proteome</keyword>
<name>A0A061DAB2_BABBI</name>
<gene>
    <name evidence="3" type="ORF">BBBOND_0313900</name>
</gene>
<dbReference type="Proteomes" id="UP000033188">
    <property type="component" value="Chromosome 3"/>
</dbReference>
<dbReference type="InterPro" id="IPR050163">
    <property type="entry name" value="Apolipoprotein_A1/A4/E"/>
</dbReference>
<organism evidence="3 4">
    <name type="scientific">Babesia bigemina</name>
    <dbReference type="NCBI Taxonomy" id="5866"/>
    <lineage>
        <taxon>Eukaryota</taxon>
        <taxon>Sar</taxon>
        <taxon>Alveolata</taxon>
        <taxon>Apicomplexa</taxon>
        <taxon>Aconoidasida</taxon>
        <taxon>Piroplasmida</taxon>
        <taxon>Babesiidae</taxon>
        <taxon>Babesia</taxon>
    </lineage>
</organism>
<keyword evidence="2" id="KW-1133">Transmembrane helix</keyword>
<dbReference type="EMBL" id="LK391709">
    <property type="protein sequence ID" value="CDR97488.1"/>
    <property type="molecule type" value="Genomic_DNA"/>
</dbReference>
<dbReference type="OrthoDB" id="9997102at2759"/>
<dbReference type="PANTHER" id="PTHR18976">
    <property type="entry name" value="APOLIPOPROTEIN"/>
    <property type="match status" value="1"/>
</dbReference>
<evidence type="ECO:0000256" key="1">
    <source>
        <dbReference type="SAM" id="Coils"/>
    </source>
</evidence>
<reference evidence="4" key="1">
    <citation type="journal article" date="2014" name="Nucleic Acids Res.">
        <title>The evolutionary dynamics of variant antigen genes in Babesia reveal a history of genomic innovation underlying host-parasite interaction.</title>
        <authorList>
            <person name="Jackson A.P."/>
            <person name="Otto T.D."/>
            <person name="Darby A."/>
            <person name="Ramaprasad A."/>
            <person name="Xia D."/>
            <person name="Echaide I.E."/>
            <person name="Farber M."/>
            <person name="Gahlot S."/>
            <person name="Gamble J."/>
            <person name="Gupta D."/>
            <person name="Gupta Y."/>
            <person name="Jackson L."/>
            <person name="Malandrin L."/>
            <person name="Malas T.B."/>
            <person name="Moussa E."/>
            <person name="Nair M."/>
            <person name="Reid A.J."/>
            <person name="Sanders M."/>
            <person name="Sharma J."/>
            <person name="Tracey A."/>
            <person name="Quail M.A."/>
            <person name="Weir W."/>
            <person name="Wastling J.M."/>
            <person name="Hall N."/>
            <person name="Willadsen P."/>
            <person name="Lingelbach K."/>
            <person name="Shiels B."/>
            <person name="Tait A."/>
            <person name="Berriman M."/>
            <person name="Allred D.R."/>
            <person name="Pain A."/>
        </authorList>
    </citation>
    <scope>NUCLEOTIDE SEQUENCE [LARGE SCALE GENOMIC DNA]</scope>
    <source>
        <strain evidence="4">Bond</strain>
    </source>
</reference>
<evidence type="ECO:0000313" key="3">
    <source>
        <dbReference type="EMBL" id="CDR97488.1"/>
    </source>
</evidence>
<dbReference type="PANTHER" id="PTHR18976:SF34">
    <property type="entry name" value="LIPID-BINDING PROTEIN"/>
    <property type="match status" value="1"/>
</dbReference>
<keyword evidence="2" id="KW-0472">Membrane</keyword>
<sequence length="1809" mass="201886">MGFLSGVLSNIHKHLGQHKGEINNAITSLETNKHAGKKGFSVAIVKVVEGVGGYNDGVMKSNKRVSDPIIRLLEQVNDAFKKQVSELNKNIDIRRPQTAQEAALDAENLVKQSVRNATNFFETLDIDRNHKDIKISINDLNSNLRDRVNIACDSVKLETKHLRELSRKEEKHLQDMEREIERVLTDAGACVNREIRGQVTKLINDMKERVTKIKLQLEDIKRTLTGYVDELTKWIDSVTIVITAALGRVDSILKEVNKGDSSMKPYKIEGALREITASVLILHGAGEAAKAQVKEKVTAALGQVKDMNDALKEDLYKVKGAIKGAIWKHVEESIRTPYEKLEGHVKDGLWRIEDAITRILTPLKTNSDGFYEKIEATQRAIQEAISGVESQLSKLQILDVAAINGETKLLQAIKAGDAFDSVSEYIMTLDTNVMVQVQAAINKMGAVWKKFASGAIYDDVQSAVKEAAQELRALDGIANGTVQITDLQSVTMGKENFQGVDSIREIIKPHVSAIQQILPKLIGRSSSISREEVESILTDLGNIAKSVSQHFKDVLLQVIEVIEIQLASEIGTVAQAINAKVDVIIKGVDNGDESDVPVTYSDGSQHKNSRGLQALVDDFNKNIKQKLDNLKSTVIPQTFKKKDTQNYGDGTKNYDFDHIMKTFKTTYDSINAELEEGKFQKAVADKLNTEIGGDAMGRPADVDRISDLQRGKFVNYEKQVQQDSLIGDEPEKFEGALPKKIRDIKTQVEQALGKIDSEKQYAEEELKKVTTALHELFQLIEEDAQFARGNLTDLRDKYFGAYDEAKRIGTESIQKIKQQLVLLHEIDVTEVIGLADDFIQKDARNLQDKYIKSLNQHVDNQVEDAKKLITQKARVDHVTSTQLLLTHFADRVTAHLKGLPEAIEKDKHTGFKGFMEAFEGKPAPPPQWDLYAPRNQSSKLEEFKGAVTKKQASKKEEFKTLSQEFKKLYDPLNTYLVVELKRHHTETMSNRNPSVRVVDGDPIPHTKNVGDLKDKLDALLQHLHDIPAARKHLFDHNFSTKLNTLQSLLDNLRPASYADDSNLLLECLRKGVQGMHDELAKAYISAYDSETFGGEMFEKQKLTPYGAKFAKICFTVVCTLNSTLTDLTHNCKSLRGQQINKSTDVGRSFVGHGYAVSDATLQNGELQNRPTVAGENVAKRLLLPIRGADDNAHLKGCKSNEQRKDNHFHVFDAIDCIFSHFEQYNELCHLLTASARQHPCSVYDILIWLSGFPYTAVYSTMRDITISDLFDNPHKKAAGDDELELTSTDMAAQSITAHPRNISYNYVRKAVDHICATSYDVLTAVVGTGDSRTVYASDFCNNSFNFHYPSDPSDCLDMLLDLLRRLLPVFRFLELQCNITPEHHGWSHCRYGRDIPTTKSQCNEHSGDEANSQARCQVNCQPTSPLMLYLSDSLPGHLPHQLQSVGCRAKCSTCSKSSPGQPCLLPLGFKGFSGSTKTGRQLCDAIKTFLGTGLISSLMCLLPKPPSTLPEHFQFVLTLVGAFNANRDVNSNAVHAAFVKAIKKQSIDLCADPGTLTGALSDAYKNGRSHEVGEHPKASDSDLSTLSMPTTCNYPNKDVHCAPYLTTLHNDAYHYAAEKHAGLYLSWAVYLPWSFWQCLESLFRAFTNISCQDWGCRRCTHGTACKRGKHGAAYNCQCKGLVECRGVISTLYSFGFTFGNPATLSAAEGKRYCHNFYKQLNNVLNSNYFRTLFEKCDEFIFTIRGPFLWMTVALWSLSLFYLICVMVGRLDVLHIRSHLRIPSSHKITAQSLLAAAQVGRLAKISYLQP</sequence>
<evidence type="ECO:0008006" key="5">
    <source>
        <dbReference type="Google" id="ProtNLM"/>
    </source>
</evidence>
<feature type="transmembrane region" description="Helical" evidence="2">
    <location>
        <begin position="1747"/>
        <end position="1770"/>
    </location>
</feature>
<keyword evidence="1" id="KW-0175">Coiled coil</keyword>
<accession>A0A061DAB2</accession>
<evidence type="ECO:0000313" key="4">
    <source>
        <dbReference type="Proteomes" id="UP000033188"/>
    </source>
</evidence>
<dbReference type="GeneID" id="24566029"/>